<protein>
    <submittedName>
        <fullName evidence="1">Transmembrane protein</fullName>
    </submittedName>
</protein>
<keyword evidence="1" id="KW-0472">Membrane</keyword>
<keyword evidence="1" id="KW-0812">Transmembrane</keyword>
<evidence type="ECO:0000313" key="1">
    <source>
        <dbReference type="EMBL" id="QYA18523.1"/>
    </source>
</evidence>
<gene>
    <name evidence="1" type="ORF">KOM_12_254</name>
</gene>
<sequence length="152" mass="17805">MSTKGKKEYLKRKQTTFINKTKDGANSIQKGTGKRPVIHTNKSIPMELWMLILHKKHVEEEYRYNTMMDAITGFVIPFIFGRVPSGYWRWKPSEKSFFIGTTIDQGSPIPSFRWLTAIKRTCRAFHRQTSQGGENGGYYSDYFGWNEQMYDE</sequence>
<proteinExistence type="predicted"/>
<organism evidence="1">
    <name type="scientific">Clandestinovirus</name>
    <dbReference type="NCBI Taxonomy" id="2831644"/>
    <lineage>
        <taxon>Viruses</taxon>
    </lineage>
</organism>
<reference evidence="1" key="1">
    <citation type="submission" date="2021-06" db="EMBL/GenBank/DDBJ databases">
        <authorList>
            <person name="Rolland C."/>
        </authorList>
    </citation>
    <scope>NUCLEOTIDE SEQUENCE</scope>
    <source>
        <strain evidence="1">347.936635</strain>
    </source>
</reference>
<name>A0A8F8KKU9_9VIRU</name>
<dbReference type="EMBL" id="MZ420154">
    <property type="protein sequence ID" value="QYA18523.1"/>
    <property type="molecule type" value="Genomic_DNA"/>
</dbReference>
<accession>A0A8F8KKU9</accession>